<reference evidence="13" key="1">
    <citation type="submission" date="2019-03" db="EMBL/GenBank/DDBJ databases">
        <authorList>
            <person name="Hao L."/>
        </authorList>
    </citation>
    <scope>NUCLEOTIDE SEQUENCE</scope>
</reference>
<dbReference type="SUPFAM" id="SSF53706">
    <property type="entry name" value="Formate dehydrogenase/DMSO reductase, domains 1-3"/>
    <property type="match status" value="1"/>
</dbReference>
<dbReference type="EC" id="1.17.5.3" evidence="13"/>
<comment type="cofactor">
    <cofactor evidence="1">
        <name>[4Fe-4S] cluster</name>
        <dbReference type="ChEBI" id="CHEBI:49883"/>
    </cofactor>
</comment>
<keyword evidence="7" id="KW-0574">Periplasm</keyword>
<dbReference type="Gene3D" id="3.40.228.10">
    <property type="entry name" value="Dimethylsulfoxide Reductase, domain 2"/>
    <property type="match status" value="2"/>
</dbReference>
<dbReference type="GO" id="GO:0043546">
    <property type="term" value="F:molybdopterin cofactor binding"/>
    <property type="evidence" value="ECO:0007669"/>
    <property type="project" value="InterPro"/>
</dbReference>
<dbReference type="InterPro" id="IPR006657">
    <property type="entry name" value="MoPterin_dinucl-bd_dom"/>
</dbReference>
<keyword evidence="5" id="KW-0479">Metal-binding</keyword>
<evidence type="ECO:0000256" key="2">
    <source>
        <dbReference type="ARBA" id="ARBA00004418"/>
    </source>
</evidence>
<evidence type="ECO:0000256" key="9">
    <source>
        <dbReference type="ARBA" id="ARBA00023004"/>
    </source>
</evidence>
<dbReference type="SUPFAM" id="SSF50692">
    <property type="entry name" value="ADC-like"/>
    <property type="match status" value="1"/>
</dbReference>
<dbReference type="Gene3D" id="2.40.40.20">
    <property type="match status" value="1"/>
</dbReference>
<dbReference type="Pfam" id="PF01568">
    <property type="entry name" value="Molydop_binding"/>
    <property type="match status" value="1"/>
</dbReference>
<keyword evidence="9" id="KW-0408">Iron</keyword>
<keyword evidence="6" id="KW-0732">Signal</keyword>
<accession>A0A485LZ40</accession>
<keyword evidence="8 13" id="KW-0560">Oxidoreductase</keyword>
<keyword evidence="4" id="KW-0004">4Fe-4S</keyword>
<evidence type="ECO:0000313" key="13">
    <source>
        <dbReference type="EMBL" id="VFU14020.1"/>
    </source>
</evidence>
<dbReference type="InterPro" id="IPR006443">
    <property type="entry name" value="Formate-DH-alph_fdnG"/>
</dbReference>
<dbReference type="GO" id="GO:0009061">
    <property type="term" value="P:anaerobic respiration"/>
    <property type="evidence" value="ECO:0007669"/>
    <property type="project" value="TreeGrafter"/>
</dbReference>
<dbReference type="PANTHER" id="PTHR43598:SF1">
    <property type="entry name" value="FORMATE DEHYDROGENASE-O MAJOR SUBUNIT"/>
    <property type="match status" value="1"/>
</dbReference>
<organism evidence="13">
    <name type="scientific">anaerobic digester metagenome</name>
    <dbReference type="NCBI Taxonomy" id="1263854"/>
    <lineage>
        <taxon>unclassified sequences</taxon>
        <taxon>metagenomes</taxon>
        <taxon>ecological metagenomes</taxon>
    </lineage>
</organism>
<dbReference type="GO" id="GO:0008863">
    <property type="term" value="F:formate dehydrogenase (NAD+) activity"/>
    <property type="evidence" value="ECO:0007669"/>
    <property type="project" value="InterPro"/>
</dbReference>
<evidence type="ECO:0000256" key="10">
    <source>
        <dbReference type="ARBA" id="ARBA00023014"/>
    </source>
</evidence>
<dbReference type="PANTHER" id="PTHR43598">
    <property type="entry name" value="TUNGSTEN-CONTAINING FORMYLMETHANOFURAN DEHYDROGENASE 2 SUBUNIT B"/>
    <property type="match status" value="1"/>
</dbReference>
<dbReference type="NCBIfam" id="TIGR01553">
    <property type="entry name" value="formate-DH-alph"/>
    <property type="match status" value="1"/>
</dbReference>
<dbReference type="Pfam" id="PF00384">
    <property type="entry name" value="Molybdopterin"/>
    <property type="match status" value="1"/>
</dbReference>
<dbReference type="GO" id="GO:0051539">
    <property type="term" value="F:4 iron, 4 sulfur cluster binding"/>
    <property type="evidence" value="ECO:0007669"/>
    <property type="project" value="UniProtKB-KW"/>
</dbReference>
<dbReference type="GO" id="GO:0047111">
    <property type="term" value="F:formate dehydrogenase (cytochrome-c-553) activity"/>
    <property type="evidence" value="ECO:0007669"/>
    <property type="project" value="InterPro"/>
</dbReference>
<gene>
    <name evidence="13" type="primary">fdnG</name>
    <name evidence="13" type="ORF">SCFA_2400002</name>
</gene>
<sequence length="803" mass="89500">MTNSFTDYRNTDIFLIIGSNPAEAHPIAMRHIGKALAKGAKMIVVDPRFTKTASKADLYVPLRPGTDIAFLYGLINYAIENDLYQREYVLNYTNASYLISPDYSFADGIFSGLEEKNGKLTYNNASWAYQKDGDNIRKDPTLQDPRCVWQIMKKHVSRYDIKTVSNVTGTPEDILQKAYAMYCESGKPDVAGNLIYVLGITQHSYGTQNTRATTMVQLLLGNVGMPGGGLNPQRGQSNVQGACDMGMLWNNITGYLNVPDATKHPTYKDYLEVETPKTGYWSNKPKFLASLLKAWYGEKATTENDFCYDWLPKSDGKDHSHMSSYASLAEGHIKGVFCWAENPSVAGPDASHEAKALENADWMVCIDLFENETAAFWKRPGVNPADIKTEVFLLPAAHRYEAEGTRTNSSRHIQWGWKAVEPPGQSKSSLWIADRIFKAVRQEYQSGGRFPDPVINMVWNYEKPGQDEPDIEKVAIEINGYNVADGRVLGTFGDLKDDGSTACGVWVYTGYYYVDPNEQDPSLKVPATKRHGTEDKSGLGVYPKWTFVWPLNRRIVYNRCSADPAGRPWKKDKPLMAWDGTKWITNDVPDFGIADAVTKEPVPPEKTANAPFIMLPEGQARFFVPAGLKDGPMPEHYEPVESPVKNLMSNQQNNPVAMRWGGEFAKLAETGSKEFPYVATTVHYIEHYQTGVRTRNSPMLVELMPEQFATISPTLADKLGIKPGDEIYVSSARAEIKMIANVLPIVKPLIVNGSPVEIVSLPWSWGYMGLSKGDVGNELTPFVACPNVAVPEYKAFLCNIRKA</sequence>
<dbReference type="FunFam" id="3.40.228.10:FF:000009">
    <property type="entry name" value="Formate dehydrogenase, alpha subunit, selenocysteine-containing"/>
    <property type="match status" value="1"/>
</dbReference>
<dbReference type="Gene3D" id="3.40.50.740">
    <property type="match status" value="1"/>
</dbReference>
<dbReference type="GO" id="GO:0009055">
    <property type="term" value="F:electron transfer activity"/>
    <property type="evidence" value="ECO:0007669"/>
    <property type="project" value="InterPro"/>
</dbReference>
<evidence type="ECO:0000256" key="5">
    <source>
        <dbReference type="ARBA" id="ARBA00022723"/>
    </source>
</evidence>
<dbReference type="InterPro" id="IPR006656">
    <property type="entry name" value="Mopterin_OxRdtase"/>
</dbReference>
<evidence type="ECO:0000256" key="8">
    <source>
        <dbReference type="ARBA" id="ARBA00023002"/>
    </source>
</evidence>
<comment type="similarity">
    <text evidence="3">Belongs to the prokaryotic molybdopterin-containing oxidoreductase family.</text>
</comment>
<evidence type="ECO:0000256" key="4">
    <source>
        <dbReference type="ARBA" id="ARBA00022485"/>
    </source>
</evidence>
<dbReference type="AlphaFoldDB" id="A0A485LZ40"/>
<dbReference type="InterPro" id="IPR009010">
    <property type="entry name" value="Asp_de-COase-like_dom_sf"/>
</dbReference>
<comment type="subcellular location">
    <subcellularLocation>
        <location evidence="2">Periplasm</location>
    </subcellularLocation>
</comment>
<dbReference type="GO" id="GO:0030151">
    <property type="term" value="F:molybdenum ion binding"/>
    <property type="evidence" value="ECO:0007669"/>
    <property type="project" value="TreeGrafter"/>
</dbReference>
<evidence type="ECO:0000256" key="1">
    <source>
        <dbReference type="ARBA" id="ARBA00001966"/>
    </source>
</evidence>
<dbReference type="EMBL" id="CAADRN010000158">
    <property type="protein sequence ID" value="VFU14020.1"/>
    <property type="molecule type" value="Genomic_DNA"/>
</dbReference>
<evidence type="ECO:0000259" key="11">
    <source>
        <dbReference type="Pfam" id="PF00384"/>
    </source>
</evidence>
<evidence type="ECO:0000256" key="6">
    <source>
        <dbReference type="ARBA" id="ARBA00022729"/>
    </source>
</evidence>
<feature type="domain" description="Molybdopterin oxidoreductase" evidence="11">
    <location>
        <begin position="1"/>
        <end position="437"/>
    </location>
</feature>
<name>A0A485LZ40_9ZZZZ</name>
<proteinExistence type="inferred from homology"/>
<evidence type="ECO:0000256" key="7">
    <source>
        <dbReference type="ARBA" id="ARBA00022764"/>
    </source>
</evidence>
<evidence type="ECO:0000256" key="3">
    <source>
        <dbReference type="ARBA" id="ARBA00010312"/>
    </source>
</evidence>
<feature type="domain" description="Molybdopterin dinucleotide-binding" evidence="12">
    <location>
        <begin position="678"/>
        <end position="796"/>
    </location>
</feature>
<protein>
    <submittedName>
        <fullName evidence="13">Fragment of formate dehydrogenase-N, alpha subunit, nitrate-inducible (Part 2)</fullName>
        <ecNumber evidence="13">1.17.5.3</ecNumber>
    </submittedName>
</protein>
<evidence type="ECO:0000259" key="12">
    <source>
        <dbReference type="Pfam" id="PF01568"/>
    </source>
</evidence>
<keyword evidence="10" id="KW-0411">Iron-sulfur</keyword>
<dbReference type="GO" id="GO:0036397">
    <property type="term" value="F:formate dehydrogenase (quinone) activity"/>
    <property type="evidence" value="ECO:0007669"/>
    <property type="project" value="UniProtKB-EC"/>
</dbReference>
<dbReference type="GO" id="GO:0042597">
    <property type="term" value="C:periplasmic space"/>
    <property type="evidence" value="ECO:0007669"/>
    <property type="project" value="UniProtKB-SubCell"/>
</dbReference>